<dbReference type="InterPro" id="IPR025250">
    <property type="entry name" value="DUF4199"/>
</dbReference>
<feature type="transmembrane region" description="Helical" evidence="1">
    <location>
        <begin position="38"/>
        <end position="55"/>
    </location>
</feature>
<evidence type="ECO:0000256" key="1">
    <source>
        <dbReference type="SAM" id="Phobius"/>
    </source>
</evidence>
<feature type="transmembrane region" description="Helical" evidence="1">
    <location>
        <begin position="141"/>
        <end position="165"/>
    </location>
</feature>
<accession>A0ABT0GL38</accession>
<dbReference type="Proteomes" id="UP001431449">
    <property type="component" value="Unassembled WGS sequence"/>
</dbReference>
<dbReference type="Pfam" id="PF13858">
    <property type="entry name" value="DUF4199"/>
    <property type="match status" value="1"/>
</dbReference>
<organism evidence="2 3">
    <name type="scientific">Pseudomarimonas salicorniae</name>
    <dbReference type="NCBI Taxonomy" id="2933270"/>
    <lineage>
        <taxon>Bacteria</taxon>
        <taxon>Pseudomonadati</taxon>
        <taxon>Pseudomonadota</taxon>
        <taxon>Gammaproteobacteria</taxon>
        <taxon>Lysobacterales</taxon>
        <taxon>Lysobacteraceae</taxon>
        <taxon>Pseudomarimonas</taxon>
    </lineage>
</organism>
<dbReference type="EMBL" id="JALNMH010000015">
    <property type="protein sequence ID" value="MCK7595256.1"/>
    <property type="molecule type" value="Genomic_DNA"/>
</dbReference>
<proteinExistence type="predicted"/>
<keyword evidence="1" id="KW-0812">Transmembrane</keyword>
<keyword evidence="1" id="KW-1133">Transmembrane helix</keyword>
<evidence type="ECO:0000313" key="3">
    <source>
        <dbReference type="Proteomes" id="UP001431449"/>
    </source>
</evidence>
<gene>
    <name evidence="2" type="ORF">M0G41_16470</name>
</gene>
<evidence type="ECO:0000313" key="2">
    <source>
        <dbReference type="EMBL" id="MCK7595256.1"/>
    </source>
</evidence>
<keyword evidence="3" id="KW-1185">Reference proteome</keyword>
<reference evidence="2" key="1">
    <citation type="submission" date="2022-04" db="EMBL/GenBank/DDBJ databases">
        <title>Lysobacter sp. CAU 1642 isolated from sea sand.</title>
        <authorList>
            <person name="Kim W."/>
        </authorList>
    </citation>
    <scope>NUCLEOTIDE SEQUENCE</scope>
    <source>
        <strain evidence="2">CAU 1642</strain>
    </source>
</reference>
<dbReference type="RefSeq" id="WP_248211069.1">
    <property type="nucleotide sequence ID" value="NZ_JALNMH010000015.1"/>
</dbReference>
<sequence length="177" mass="19167">MHPTIRYGLIAGGLLCLPMFGPYLIFGLRPEWMRVGEVIGYTSMVLCMTATWFAMRHEQQRRGPLGYGRLLGVGVGVSAVAGLIFGLATWGFYALAGDALPEALIEFYLAQARDPGLDAAESARRVAEIESMKSLFFNRPLQAAVMFATVFVIGVAVSLVAAFFARRSGGEGVRQQA</sequence>
<comment type="caution">
    <text evidence="2">The sequence shown here is derived from an EMBL/GenBank/DDBJ whole genome shotgun (WGS) entry which is preliminary data.</text>
</comment>
<protein>
    <submittedName>
        <fullName evidence="2">DUF4199 domain-containing protein</fullName>
    </submittedName>
</protein>
<feature type="transmembrane region" description="Helical" evidence="1">
    <location>
        <begin position="7"/>
        <end position="26"/>
    </location>
</feature>
<name>A0ABT0GL38_9GAMM</name>
<keyword evidence="1" id="KW-0472">Membrane</keyword>
<feature type="transmembrane region" description="Helical" evidence="1">
    <location>
        <begin position="67"/>
        <end position="93"/>
    </location>
</feature>